<evidence type="ECO:0000256" key="7">
    <source>
        <dbReference type="RuleBase" id="RU364069"/>
    </source>
</evidence>
<name>A0A1H6F5A0_9GAMM</name>
<evidence type="ECO:0000256" key="1">
    <source>
        <dbReference type="ARBA" id="ARBA00001298"/>
    </source>
</evidence>
<dbReference type="EC" id="5.1.3.13" evidence="3 7"/>
<proteinExistence type="inferred from homology"/>
<dbReference type="InterPro" id="IPR014710">
    <property type="entry name" value="RmlC-like_jellyroll"/>
</dbReference>
<dbReference type="RefSeq" id="WP_103918298.1">
    <property type="nucleotide sequence ID" value="NZ_FMSV02000010.1"/>
</dbReference>
<dbReference type="PANTHER" id="PTHR21047">
    <property type="entry name" value="DTDP-6-DEOXY-D-GLUCOSE-3,5 EPIMERASE"/>
    <property type="match status" value="1"/>
</dbReference>
<evidence type="ECO:0000256" key="3">
    <source>
        <dbReference type="ARBA" id="ARBA00012098"/>
    </source>
</evidence>
<evidence type="ECO:0000256" key="2">
    <source>
        <dbReference type="ARBA" id="ARBA00001997"/>
    </source>
</evidence>
<organism evidence="8 9">
    <name type="scientific">Candidatus Venteria ishoeyi</name>
    <dbReference type="NCBI Taxonomy" id="1899563"/>
    <lineage>
        <taxon>Bacteria</taxon>
        <taxon>Pseudomonadati</taxon>
        <taxon>Pseudomonadota</taxon>
        <taxon>Gammaproteobacteria</taxon>
        <taxon>Thiotrichales</taxon>
        <taxon>Thiotrichaceae</taxon>
        <taxon>Venteria</taxon>
    </lineage>
</organism>
<accession>A0A1H6F5A0</accession>
<dbReference type="InterPro" id="IPR000888">
    <property type="entry name" value="RmlC-like"/>
</dbReference>
<dbReference type="GO" id="GO:0019305">
    <property type="term" value="P:dTDP-rhamnose biosynthetic process"/>
    <property type="evidence" value="ECO:0007669"/>
    <property type="project" value="UniProtKB-UniRule"/>
</dbReference>
<evidence type="ECO:0000313" key="9">
    <source>
        <dbReference type="Proteomes" id="UP000236724"/>
    </source>
</evidence>
<dbReference type="InterPro" id="IPR011051">
    <property type="entry name" value="RmlC_Cupin_sf"/>
</dbReference>
<dbReference type="GO" id="GO:0000271">
    <property type="term" value="P:polysaccharide biosynthetic process"/>
    <property type="evidence" value="ECO:0007669"/>
    <property type="project" value="TreeGrafter"/>
</dbReference>
<dbReference type="CDD" id="cd00438">
    <property type="entry name" value="cupin_RmlC"/>
    <property type="match status" value="1"/>
</dbReference>
<dbReference type="GO" id="GO:0005829">
    <property type="term" value="C:cytosol"/>
    <property type="evidence" value="ECO:0007669"/>
    <property type="project" value="TreeGrafter"/>
</dbReference>
<comment type="subunit">
    <text evidence="7">Homodimer.</text>
</comment>
<evidence type="ECO:0000256" key="6">
    <source>
        <dbReference type="PIRSR" id="PIRSR600888-3"/>
    </source>
</evidence>
<dbReference type="AlphaFoldDB" id="A0A1H6F5A0"/>
<dbReference type="Pfam" id="PF00908">
    <property type="entry name" value="dTDP_sugar_isom"/>
    <property type="match status" value="1"/>
</dbReference>
<comment type="function">
    <text evidence="2 7">Catalyzes the epimerization of the C3' and C5'positions of dTDP-6-deoxy-D-xylo-4-hexulose, forming dTDP-6-deoxy-L-lyxo-4-hexulose.</text>
</comment>
<dbReference type="Gene3D" id="2.60.120.10">
    <property type="entry name" value="Jelly Rolls"/>
    <property type="match status" value="1"/>
</dbReference>
<dbReference type="OrthoDB" id="9800680at2"/>
<protein>
    <recommendedName>
        <fullName evidence="4 7">dTDP-4-dehydrorhamnose 3,5-epimerase</fullName>
        <ecNumber evidence="3 7">5.1.3.13</ecNumber>
    </recommendedName>
    <alternativeName>
        <fullName evidence="7">Thymidine diphospho-4-keto-rhamnose 3,5-epimerase</fullName>
    </alternativeName>
</protein>
<dbReference type="NCBIfam" id="TIGR01221">
    <property type="entry name" value="rmlC"/>
    <property type="match status" value="1"/>
</dbReference>
<gene>
    <name evidence="8" type="primary">rfbC_1</name>
    <name evidence="8" type="ORF">MBHS_00040</name>
</gene>
<feature type="active site" description="Proton donor" evidence="5">
    <location>
        <position position="132"/>
    </location>
</feature>
<feature type="active site" description="Proton acceptor" evidence="5">
    <location>
        <position position="62"/>
    </location>
</feature>
<reference evidence="8 9" key="1">
    <citation type="submission" date="2016-10" db="EMBL/GenBank/DDBJ databases">
        <authorList>
            <person name="de Groot N.N."/>
        </authorList>
    </citation>
    <scope>NUCLEOTIDE SEQUENCE [LARGE SCALE GENOMIC DNA]</scope>
    <source>
        <strain evidence="8">MBHS1</strain>
    </source>
</reference>
<evidence type="ECO:0000256" key="5">
    <source>
        <dbReference type="PIRSR" id="PIRSR600888-1"/>
    </source>
</evidence>
<feature type="site" description="Participates in a stacking interaction with the thymidine ring of dTDP-4-oxo-6-deoxyglucose" evidence="6">
    <location>
        <position position="138"/>
    </location>
</feature>
<sequence length="183" mass="20892">MKIIATPLDDVFVVESERFSDQRGSFARFFCTQELASVLGLRHIKQINHSITLQQGTIRGMHFQYPPHAEMKMVRCIKGEVFDVAVDLRTDSKNFLHWHGEILNPENNKMMLIPEGFAHGFQTLSTDTELLYLHTAAYAPQYEGGIAFDDPALNISWPLALTDCSKRDRQHKRIDNQFTGIAL</sequence>
<dbReference type="GO" id="GO:0008830">
    <property type="term" value="F:dTDP-4-dehydrorhamnose 3,5-epimerase activity"/>
    <property type="evidence" value="ECO:0007669"/>
    <property type="project" value="UniProtKB-UniRule"/>
</dbReference>
<keyword evidence="7 8" id="KW-0413">Isomerase</keyword>
<comment type="similarity">
    <text evidence="7">Belongs to the dTDP-4-dehydrorhamnose 3,5-epimerase family.</text>
</comment>
<evidence type="ECO:0000313" key="8">
    <source>
        <dbReference type="EMBL" id="SEH04195.1"/>
    </source>
</evidence>
<dbReference type="SUPFAM" id="SSF51182">
    <property type="entry name" value="RmlC-like cupins"/>
    <property type="match status" value="1"/>
</dbReference>
<evidence type="ECO:0000256" key="4">
    <source>
        <dbReference type="ARBA" id="ARBA00019595"/>
    </source>
</evidence>
<comment type="pathway">
    <text evidence="7">Carbohydrate biosynthesis; dTDP-L-rhamnose biosynthesis.</text>
</comment>
<keyword evidence="9" id="KW-1185">Reference proteome</keyword>
<dbReference type="PANTHER" id="PTHR21047:SF2">
    <property type="entry name" value="THYMIDINE DIPHOSPHO-4-KETO-RHAMNOSE 3,5-EPIMERASE"/>
    <property type="match status" value="1"/>
</dbReference>
<dbReference type="UniPathway" id="UPA00124"/>
<dbReference type="EMBL" id="FMSV02000010">
    <property type="protein sequence ID" value="SEH04195.1"/>
    <property type="molecule type" value="Genomic_DNA"/>
</dbReference>
<comment type="catalytic activity">
    <reaction evidence="1 7">
        <text>dTDP-4-dehydro-6-deoxy-alpha-D-glucose = dTDP-4-dehydro-beta-L-rhamnose</text>
        <dbReference type="Rhea" id="RHEA:16969"/>
        <dbReference type="ChEBI" id="CHEBI:57649"/>
        <dbReference type="ChEBI" id="CHEBI:62830"/>
        <dbReference type="EC" id="5.1.3.13"/>
    </reaction>
</comment>
<dbReference type="Proteomes" id="UP000236724">
    <property type="component" value="Unassembled WGS sequence"/>
</dbReference>